<dbReference type="Pfam" id="PF01425">
    <property type="entry name" value="Amidase"/>
    <property type="match status" value="1"/>
</dbReference>
<dbReference type="AlphaFoldDB" id="A0A0G2E0J6"/>
<dbReference type="Proteomes" id="UP000053317">
    <property type="component" value="Unassembled WGS sequence"/>
</dbReference>
<dbReference type="Gene3D" id="3.90.1300.10">
    <property type="entry name" value="Amidase signature (AS) domain"/>
    <property type="match status" value="1"/>
</dbReference>
<evidence type="ECO:0000313" key="3">
    <source>
        <dbReference type="EMBL" id="KKY16602.1"/>
    </source>
</evidence>
<organism evidence="3 4">
    <name type="scientific">Phaeomoniella chlamydospora</name>
    <name type="common">Phaeoacremonium chlamydosporum</name>
    <dbReference type="NCBI Taxonomy" id="158046"/>
    <lineage>
        <taxon>Eukaryota</taxon>
        <taxon>Fungi</taxon>
        <taxon>Dikarya</taxon>
        <taxon>Ascomycota</taxon>
        <taxon>Pezizomycotina</taxon>
        <taxon>Eurotiomycetes</taxon>
        <taxon>Chaetothyriomycetidae</taxon>
        <taxon>Phaeomoniellales</taxon>
        <taxon>Phaeomoniellaceae</taxon>
        <taxon>Phaeomoniella</taxon>
    </lineage>
</organism>
<dbReference type="InterPro" id="IPR023631">
    <property type="entry name" value="Amidase_dom"/>
</dbReference>
<dbReference type="OrthoDB" id="566138at2759"/>
<name>A0A0G2E0J6_PHACM</name>
<comment type="similarity">
    <text evidence="1">Belongs to the amidase family.</text>
</comment>
<proteinExistence type="inferred from homology"/>
<dbReference type="InterPro" id="IPR020556">
    <property type="entry name" value="Amidase_CS"/>
</dbReference>
<reference evidence="3 4" key="2">
    <citation type="submission" date="2015-05" db="EMBL/GenBank/DDBJ databases">
        <authorList>
            <person name="Morales-Cruz A."/>
            <person name="Amrine K.C."/>
            <person name="Cantu D."/>
        </authorList>
    </citation>
    <scope>NUCLEOTIDE SEQUENCE [LARGE SCALE GENOMIC DNA]</scope>
    <source>
        <strain evidence="3">UCRPC4</strain>
    </source>
</reference>
<gene>
    <name evidence="3" type="ORF">UCRPC4_g05860</name>
</gene>
<evidence type="ECO:0000313" key="4">
    <source>
        <dbReference type="Proteomes" id="UP000053317"/>
    </source>
</evidence>
<protein>
    <submittedName>
        <fullName evidence="3">Putative amidase family</fullName>
    </submittedName>
</protein>
<dbReference type="InterPro" id="IPR036928">
    <property type="entry name" value="AS_sf"/>
</dbReference>
<dbReference type="EMBL" id="LCWF01000159">
    <property type="protein sequence ID" value="KKY16602.1"/>
    <property type="molecule type" value="Genomic_DNA"/>
</dbReference>
<dbReference type="PANTHER" id="PTHR42678:SF34">
    <property type="entry name" value="OS04G0183300 PROTEIN"/>
    <property type="match status" value="1"/>
</dbReference>
<comment type="caution">
    <text evidence="3">The sequence shown here is derived from an EMBL/GenBank/DDBJ whole genome shotgun (WGS) entry which is preliminary data.</text>
</comment>
<accession>A0A0G2E0J6</accession>
<sequence length="522" mass="56570">MLDVQEFTISQAHEGFLSRNFTCHDLVSAFLERIGRLDKKDHESGPKINSTMALSSTALTEASELDTYFQSSGGKFKGPLHGIPVLVKDQADTKGLVTTYGSEACKSNIPSEDAFIITKLKNAGAVILGKTTMSEWASTWFSASSSTDWVSTQNPYKSGYDVGGSSSGSAAAVAANFCILAVAEDTGGSIRCPASFTNTVGIRPTVGLVSRHGFCPLIKTQDTPGPIARTVEDCAKMLDILVGFDPADEFTSIAWQNQQTLLKSSNIDTPQSYASNLDPKAITKARLGVVRELFGPSTDPASRLVNKVINNCLSTLSANGTTLIDITIPDLKHYLTYTPTYTLRSRADINSFLSTKPHLPSDISQIVPHPHPRPFLDLTSTIAHGPSDPTSDPTYVSRLLTRDAFQRLLVSIMAQNDLDALTFPSIQIPAPRHIDAENGRFPTCWDFPVNTLLASQGRLPAINVPAGFCEAAEADANAEEQIWHGLPVGLELVSWEYRERELFDLARGVEVLVGARKRPVLD</sequence>
<feature type="domain" description="Amidase" evidence="2">
    <location>
        <begin position="26"/>
        <end position="502"/>
    </location>
</feature>
<evidence type="ECO:0000256" key="1">
    <source>
        <dbReference type="ARBA" id="ARBA00009199"/>
    </source>
</evidence>
<dbReference type="PANTHER" id="PTHR42678">
    <property type="entry name" value="AMIDASE"/>
    <property type="match status" value="1"/>
</dbReference>
<dbReference type="SUPFAM" id="SSF75304">
    <property type="entry name" value="Amidase signature (AS) enzymes"/>
    <property type="match status" value="1"/>
</dbReference>
<keyword evidence="4" id="KW-1185">Reference proteome</keyword>
<evidence type="ECO:0000259" key="2">
    <source>
        <dbReference type="Pfam" id="PF01425"/>
    </source>
</evidence>
<dbReference type="PROSITE" id="PS00571">
    <property type="entry name" value="AMIDASES"/>
    <property type="match status" value="1"/>
</dbReference>
<reference evidence="3 4" key="1">
    <citation type="submission" date="2015-05" db="EMBL/GenBank/DDBJ databases">
        <title>Distinctive expansion of gene families associated with plant cell wall degradation and secondary metabolism in the genomes of grapevine trunk pathogens.</title>
        <authorList>
            <person name="Lawrence D.P."/>
            <person name="Travadon R."/>
            <person name="Rolshausen P.E."/>
            <person name="Baumgartner K."/>
        </authorList>
    </citation>
    <scope>NUCLEOTIDE SEQUENCE [LARGE SCALE GENOMIC DNA]</scope>
    <source>
        <strain evidence="3">UCRPC4</strain>
    </source>
</reference>